<sequence length="434" mass="49001">MFETVLRFSKKYLIPKPVFRLIQPPYHYFFALLGALICGAPSKKIFVIGVTGTKGKTTALEMMNAILEMGGKKTALFSSTARKIGGERKKSPAETTMPGRFALQRFFQEAVRAGCAYALVEVTSEGVTQHRHRFIHWDAAVFLNIHPEHVEAHGSFKAYLGAKLDFFRYLKHSVKEKKYFLINKDDPHAPDFMEAADKTKKKEVVLFSRDDVSKILGEIKEEYNPDWLSADFNFENAASANAVAKILGIKDEEIREAFRNFKTLKGRMDFVQKEPFAVVIDYAHTPLSLLSVYENLQRGLFFKKGSRLICVLGSASGGRDKWKRPELGKIAAHHCDQIFITNEDPYDEDPRKIMEEIKSGIPDDEAPMPKTELVLDRRDAIERAIFAAGKGDVVAITGKGSEEWIHAKDGAKIPWDDRRVVEEILKIPASRDSS</sequence>
<dbReference type="GO" id="GO:0016881">
    <property type="term" value="F:acid-amino acid ligase activity"/>
    <property type="evidence" value="ECO:0007669"/>
    <property type="project" value="InterPro"/>
</dbReference>
<keyword evidence="2" id="KW-0132">Cell division</keyword>
<dbReference type="Proteomes" id="UP000179324">
    <property type="component" value="Unassembled WGS sequence"/>
</dbReference>
<accession>A0A1F6BM85</accession>
<feature type="domain" description="Mur ligase C-terminal" evidence="3">
    <location>
        <begin position="266"/>
        <end position="400"/>
    </location>
</feature>
<dbReference type="NCBIfam" id="TIGR01085">
    <property type="entry name" value="murE"/>
    <property type="match status" value="1"/>
</dbReference>
<protein>
    <recommendedName>
        <fullName evidence="7">UDP-N-acetylmuramyl-tripeptide synthetase</fullName>
    </recommendedName>
</protein>
<dbReference type="InterPro" id="IPR013221">
    <property type="entry name" value="Mur_ligase_cen"/>
</dbReference>
<feature type="domain" description="Mur ligase central" evidence="4">
    <location>
        <begin position="50"/>
        <end position="215"/>
    </location>
</feature>
<dbReference type="UniPathway" id="UPA00219"/>
<keyword evidence="2" id="KW-0961">Cell wall biogenesis/degradation</keyword>
<dbReference type="GO" id="GO:0071555">
    <property type="term" value="P:cell wall organization"/>
    <property type="evidence" value="ECO:0007669"/>
    <property type="project" value="UniProtKB-KW"/>
</dbReference>
<proteinExistence type="inferred from homology"/>
<dbReference type="SUPFAM" id="SSF53623">
    <property type="entry name" value="MurD-like peptide ligases, catalytic domain"/>
    <property type="match status" value="1"/>
</dbReference>
<evidence type="ECO:0008006" key="7">
    <source>
        <dbReference type="Google" id="ProtNLM"/>
    </source>
</evidence>
<comment type="pathway">
    <text evidence="2">Cell wall biogenesis; peptidoglycan biosynthesis.</text>
</comment>
<dbReference type="GO" id="GO:0005737">
    <property type="term" value="C:cytoplasm"/>
    <property type="evidence" value="ECO:0007669"/>
    <property type="project" value="UniProtKB-SubCell"/>
</dbReference>
<dbReference type="GO" id="GO:0051301">
    <property type="term" value="P:cell division"/>
    <property type="evidence" value="ECO:0007669"/>
    <property type="project" value="UniProtKB-KW"/>
</dbReference>
<dbReference type="GO" id="GO:0009252">
    <property type="term" value="P:peptidoglycan biosynthetic process"/>
    <property type="evidence" value="ECO:0007669"/>
    <property type="project" value="UniProtKB-UniPathway"/>
</dbReference>
<keyword evidence="2" id="KW-0131">Cell cycle</keyword>
<dbReference type="Pfam" id="PF02875">
    <property type="entry name" value="Mur_ligase_C"/>
    <property type="match status" value="1"/>
</dbReference>
<dbReference type="Gene3D" id="3.90.190.20">
    <property type="entry name" value="Mur ligase, C-terminal domain"/>
    <property type="match status" value="1"/>
</dbReference>
<dbReference type="PANTHER" id="PTHR23135:SF4">
    <property type="entry name" value="UDP-N-ACETYLMURAMOYL-L-ALANYL-D-GLUTAMATE--2,6-DIAMINOPIMELATE LIGASE MURE HOMOLOG, CHLOROPLASTIC"/>
    <property type="match status" value="1"/>
</dbReference>
<dbReference type="InterPro" id="IPR005761">
    <property type="entry name" value="UDP-N-AcMur-Glu-dNH2Pim_ligase"/>
</dbReference>
<evidence type="ECO:0000256" key="1">
    <source>
        <dbReference type="ARBA" id="ARBA00005898"/>
    </source>
</evidence>
<comment type="caution">
    <text evidence="5">The sequence shown here is derived from an EMBL/GenBank/DDBJ whole genome shotgun (WGS) entry which is preliminary data.</text>
</comment>
<dbReference type="EMBL" id="MFKI01000037">
    <property type="protein sequence ID" value="OGG37998.1"/>
    <property type="molecule type" value="Genomic_DNA"/>
</dbReference>
<dbReference type="GO" id="GO:0005524">
    <property type="term" value="F:ATP binding"/>
    <property type="evidence" value="ECO:0007669"/>
    <property type="project" value="InterPro"/>
</dbReference>
<dbReference type="InterPro" id="IPR036565">
    <property type="entry name" value="Mur-like_cat_sf"/>
</dbReference>
<dbReference type="Pfam" id="PF08245">
    <property type="entry name" value="Mur_ligase_M"/>
    <property type="match status" value="1"/>
</dbReference>
<dbReference type="PANTHER" id="PTHR23135">
    <property type="entry name" value="MUR LIGASE FAMILY MEMBER"/>
    <property type="match status" value="1"/>
</dbReference>
<dbReference type="GO" id="GO:0008360">
    <property type="term" value="P:regulation of cell shape"/>
    <property type="evidence" value="ECO:0007669"/>
    <property type="project" value="UniProtKB-KW"/>
</dbReference>
<dbReference type="InterPro" id="IPR004101">
    <property type="entry name" value="Mur_ligase_C"/>
</dbReference>
<evidence type="ECO:0000259" key="3">
    <source>
        <dbReference type="Pfam" id="PF02875"/>
    </source>
</evidence>
<evidence type="ECO:0000259" key="4">
    <source>
        <dbReference type="Pfam" id="PF08245"/>
    </source>
</evidence>
<organism evidence="5 6">
    <name type="scientific">Candidatus Jorgensenbacteria bacterium GWC1_48_12</name>
    <dbReference type="NCBI Taxonomy" id="1798469"/>
    <lineage>
        <taxon>Bacteria</taxon>
        <taxon>Candidatus Joergenseniibacteriota</taxon>
    </lineage>
</organism>
<evidence type="ECO:0000313" key="6">
    <source>
        <dbReference type="Proteomes" id="UP000179324"/>
    </source>
</evidence>
<evidence type="ECO:0000256" key="2">
    <source>
        <dbReference type="RuleBase" id="RU004135"/>
    </source>
</evidence>
<dbReference type="AlphaFoldDB" id="A0A1F6BM85"/>
<dbReference type="Gene3D" id="3.40.1190.10">
    <property type="entry name" value="Mur-like, catalytic domain"/>
    <property type="match status" value="1"/>
</dbReference>
<dbReference type="InterPro" id="IPR036615">
    <property type="entry name" value="Mur_ligase_C_dom_sf"/>
</dbReference>
<reference evidence="5 6" key="1">
    <citation type="journal article" date="2016" name="Nat. Commun.">
        <title>Thousands of microbial genomes shed light on interconnected biogeochemical processes in an aquifer system.</title>
        <authorList>
            <person name="Anantharaman K."/>
            <person name="Brown C.T."/>
            <person name="Hug L.A."/>
            <person name="Sharon I."/>
            <person name="Castelle C.J."/>
            <person name="Probst A.J."/>
            <person name="Thomas B.C."/>
            <person name="Singh A."/>
            <person name="Wilkins M.J."/>
            <person name="Karaoz U."/>
            <person name="Brodie E.L."/>
            <person name="Williams K.H."/>
            <person name="Hubbard S.S."/>
            <person name="Banfield J.F."/>
        </authorList>
    </citation>
    <scope>NUCLEOTIDE SEQUENCE [LARGE SCALE GENOMIC DNA]</scope>
</reference>
<dbReference type="SUPFAM" id="SSF53244">
    <property type="entry name" value="MurD-like peptide ligases, peptide-binding domain"/>
    <property type="match status" value="1"/>
</dbReference>
<keyword evidence="2" id="KW-0573">Peptidoglycan synthesis</keyword>
<evidence type="ECO:0000313" key="5">
    <source>
        <dbReference type="EMBL" id="OGG37998.1"/>
    </source>
</evidence>
<comment type="subcellular location">
    <subcellularLocation>
        <location evidence="2">Cytoplasm</location>
    </subcellularLocation>
</comment>
<name>A0A1F6BM85_9BACT</name>
<gene>
    <name evidence="5" type="ORF">A2127_02275</name>
</gene>
<keyword evidence="2" id="KW-0133">Cell shape</keyword>
<comment type="similarity">
    <text evidence="1">Belongs to the MurCDEF family. MurE subfamily.</text>
</comment>